<accession>A0AA36NAX9</accession>
<dbReference type="PANTHER" id="PTHR34203">
    <property type="entry name" value="METHYLTRANSFERASE, FKBM FAMILY PROTEIN"/>
    <property type="match status" value="1"/>
</dbReference>
<keyword evidence="3" id="KW-1185">Reference proteome</keyword>
<protein>
    <recommendedName>
        <fullName evidence="1">Methyltransferase FkbM domain-containing protein</fullName>
    </recommendedName>
</protein>
<comment type="caution">
    <text evidence="2">The sequence shown here is derived from an EMBL/GenBank/DDBJ whole genome shotgun (WGS) entry which is preliminary data.</text>
</comment>
<dbReference type="NCBIfam" id="TIGR01444">
    <property type="entry name" value="fkbM_fam"/>
    <property type="match status" value="1"/>
</dbReference>
<evidence type="ECO:0000313" key="2">
    <source>
        <dbReference type="EMBL" id="CAJ1400492.1"/>
    </source>
</evidence>
<dbReference type="EMBL" id="CAUJNA010003372">
    <property type="protein sequence ID" value="CAJ1400492.1"/>
    <property type="molecule type" value="Genomic_DNA"/>
</dbReference>
<evidence type="ECO:0000259" key="1">
    <source>
        <dbReference type="Pfam" id="PF05050"/>
    </source>
</evidence>
<proteinExistence type="predicted"/>
<dbReference type="AlphaFoldDB" id="A0AA36NAX9"/>
<feature type="domain" description="Methyltransferase FkbM" evidence="1">
    <location>
        <begin position="321"/>
        <end position="506"/>
    </location>
</feature>
<name>A0AA36NAX9_9DINO</name>
<dbReference type="InterPro" id="IPR006342">
    <property type="entry name" value="FkbM_mtfrase"/>
</dbReference>
<dbReference type="Proteomes" id="UP001178507">
    <property type="component" value="Unassembled WGS sequence"/>
</dbReference>
<dbReference type="SUPFAM" id="SSF53335">
    <property type="entry name" value="S-adenosyl-L-methionine-dependent methyltransferases"/>
    <property type="match status" value="1"/>
</dbReference>
<dbReference type="Gene3D" id="3.40.50.150">
    <property type="entry name" value="Vaccinia Virus protein VP39"/>
    <property type="match status" value="1"/>
</dbReference>
<dbReference type="InterPro" id="IPR052514">
    <property type="entry name" value="SAM-dependent_MTase"/>
</dbReference>
<reference evidence="2" key="1">
    <citation type="submission" date="2023-08" db="EMBL/GenBank/DDBJ databases">
        <authorList>
            <person name="Chen Y."/>
            <person name="Shah S."/>
            <person name="Dougan E. K."/>
            <person name="Thang M."/>
            <person name="Chan C."/>
        </authorList>
    </citation>
    <scope>NUCLEOTIDE SEQUENCE</scope>
</reference>
<gene>
    <name evidence="2" type="ORF">EVOR1521_LOCUS23818</name>
</gene>
<dbReference type="PANTHER" id="PTHR34203:SF13">
    <property type="entry name" value="EXPRESSED PROTEIN"/>
    <property type="match status" value="1"/>
</dbReference>
<organism evidence="2 3">
    <name type="scientific">Effrenium voratum</name>
    <dbReference type="NCBI Taxonomy" id="2562239"/>
    <lineage>
        <taxon>Eukaryota</taxon>
        <taxon>Sar</taxon>
        <taxon>Alveolata</taxon>
        <taxon>Dinophyceae</taxon>
        <taxon>Suessiales</taxon>
        <taxon>Symbiodiniaceae</taxon>
        <taxon>Effrenium</taxon>
    </lineage>
</organism>
<dbReference type="InterPro" id="IPR029063">
    <property type="entry name" value="SAM-dependent_MTases_sf"/>
</dbReference>
<sequence>MALEEDKAGKGSKVKWKKSHSSQELSYCLDLLRPVHVEVMPASYPMPEAHGCAPGFEPGYIRDGLAFSKVPGHANRSYSQCKRLEVAYDFVFDVFEPKFNVTYAAALRARPDSVYLQEVPPLPSFNISRMTISGGAYPDHWHLVHRGCRGPVARDCLRCASEGFDANCPNETKDVRAEVQPVLTREQPIAFLRKRNFTGKFINKRGEKRAKFALELECPRWQKLMAQNAPELVVNHREPSMRYAPEPPPRGPRRKLADIPLQPFQDTAAEFARLEMRTPHHFVLPYFDVNIGHAIKNQGSMNHLQSYQMQLLLRSGDTAIDVGANLGCYTIALAEAVGPRGSVIFFEPYRWLHQLVVANVALNGLQNVFPVQAALGESEERTWVYPPQLRFFSSPGGVRVAGQAQELSEKRQHEAFQLYDLLAQGPEAVRVVRLDDLLLDGETASRWALPQIQELRLIKIDVEGMEVAVVRGALGVISHFRPIIWAENLAYFDSGGKDTEFLQALAVVGYQCAKAESAPGDMICTDAGGQGHQVP</sequence>
<dbReference type="Pfam" id="PF05050">
    <property type="entry name" value="Methyltransf_21"/>
    <property type="match status" value="1"/>
</dbReference>
<evidence type="ECO:0000313" key="3">
    <source>
        <dbReference type="Proteomes" id="UP001178507"/>
    </source>
</evidence>